<dbReference type="RefSeq" id="WP_354493117.1">
    <property type="nucleotide sequence ID" value="NZ_JBEPMC010000008.1"/>
</dbReference>
<feature type="transmembrane region" description="Helical" evidence="7">
    <location>
        <begin position="143"/>
        <end position="163"/>
    </location>
</feature>
<evidence type="ECO:0000259" key="8">
    <source>
        <dbReference type="PROSITE" id="PS50928"/>
    </source>
</evidence>
<dbReference type="SUPFAM" id="SSF161098">
    <property type="entry name" value="MetI-like"/>
    <property type="match status" value="1"/>
</dbReference>
<keyword evidence="3" id="KW-1003">Cell membrane</keyword>
<feature type="transmembrane region" description="Helical" evidence="7">
    <location>
        <begin position="73"/>
        <end position="97"/>
    </location>
</feature>
<dbReference type="InterPro" id="IPR000515">
    <property type="entry name" value="MetI-like"/>
</dbReference>
<comment type="similarity">
    <text evidence="7">Belongs to the binding-protein-dependent transport system permease family.</text>
</comment>
<gene>
    <name evidence="9" type="ORF">ABID19_004518</name>
</gene>
<dbReference type="CDD" id="cd06261">
    <property type="entry name" value="TM_PBP2"/>
    <property type="match status" value="1"/>
</dbReference>
<keyword evidence="4 7" id="KW-0812">Transmembrane</keyword>
<name>A0ABV2GTP9_9HYPH</name>
<keyword evidence="10" id="KW-1185">Reference proteome</keyword>
<keyword evidence="6 7" id="KW-0472">Membrane</keyword>
<protein>
    <submittedName>
        <fullName evidence="9">Multiple sugar transport system permease protein</fullName>
    </submittedName>
</protein>
<sequence>MSRQFPAYLASLSAHGVLMAGAIIMVFPFFWMLLASFTAQSEIFNGGLLPSPSFVGAIENYTTALTAIPLFRFMLNGVIVCGAILVLQILIAVPCGYALAKLPFPGRPLLFSAVLLGLLIPIQIPTIPLYIAIANLGLLDSYAALILPWAISVFAIFLFRQFFASFPDDVLDAARLDGFSEFSIVWRIVLPSAWPAIAAFSIFSIVSHWNDLYWPLVVITDPDLMTPPLGIAYFRQAGEGAGHVGALMAGGVLVTAPLIVLFLFTQRHFVRGLTLARH</sequence>
<evidence type="ECO:0000256" key="4">
    <source>
        <dbReference type="ARBA" id="ARBA00022692"/>
    </source>
</evidence>
<dbReference type="Proteomes" id="UP001549204">
    <property type="component" value="Unassembled WGS sequence"/>
</dbReference>
<feature type="transmembrane region" description="Helical" evidence="7">
    <location>
        <begin position="244"/>
        <end position="264"/>
    </location>
</feature>
<dbReference type="PANTHER" id="PTHR43744">
    <property type="entry name" value="ABC TRANSPORTER PERMEASE PROTEIN MG189-RELATED-RELATED"/>
    <property type="match status" value="1"/>
</dbReference>
<dbReference type="Pfam" id="PF00528">
    <property type="entry name" value="BPD_transp_1"/>
    <property type="match status" value="1"/>
</dbReference>
<organism evidence="9 10">
    <name type="scientific">Mesorhizobium robiniae</name>
    <dbReference type="NCBI Taxonomy" id="559315"/>
    <lineage>
        <taxon>Bacteria</taxon>
        <taxon>Pseudomonadati</taxon>
        <taxon>Pseudomonadota</taxon>
        <taxon>Alphaproteobacteria</taxon>
        <taxon>Hyphomicrobiales</taxon>
        <taxon>Phyllobacteriaceae</taxon>
        <taxon>Mesorhizobium</taxon>
    </lineage>
</organism>
<evidence type="ECO:0000256" key="1">
    <source>
        <dbReference type="ARBA" id="ARBA00004651"/>
    </source>
</evidence>
<comment type="caution">
    <text evidence="9">The sequence shown here is derived from an EMBL/GenBank/DDBJ whole genome shotgun (WGS) entry which is preliminary data.</text>
</comment>
<keyword evidence="2 7" id="KW-0813">Transport</keyword>
<keyword evidence="9" id="KW-0762">Sugar transport</keyword>
<evidence type="ECO:0000256" key="2">
    <source>
        <dbReference type="ARBA" id="ARBA00022448"/>
    </source>
</evidence>
<accession>A0ABV2GTP9</accession>
<keyword evidence="5 7" id="KW-1133">Transmembrane helix</keyword>
<dbReference type="Gene3D" id="1.10.3720.10">
    <property type="entry name" value="MetI-like"/>
    <property type="match status" value="1"/>
</dbReference>
<dbReference type="PANTHER" id="PTHR43744:SF3">
    <property type="entry name" value="LACTOSE TRANSPORT SYSTEM PERMEASE PROTEIN LACG"/>
    <property type="match status" value="1"/>
</dbReference>
<feature type="domain" description="ABC transmembrane type-1" evidence="8">
    <location>
        <begin position="74"/>
        <end position="265"/>
    </location>
</feature>
<feature type="transmembrane region" description="Helical" evidence="7">
    <location>
        <begin position="184"/>
        <end position="206"/>
    </location>
</feature>
<dbReference type="InterPro" id="IPR035906">
    <property type="entry name" value="MetI-like_sf"/>
</dbReference>
<dbReference type="EMBL" id="JBEPMC010000008">
    <property type="protein sequence ID" value="MET3581467.1"/>
    <property type="molecule type" value="Genomic_DNA"/>
</dbReference>
<evidence type="ECO:0000313" key="10">
    <source>
        <dbReference type="Proteomes" id="UP001549204"/>
    </source>
</evidence>
<evidence type="ECO:0000313" key="9">
    <source>
        <dbReference type="EMBL" id="MET3581467.1"/>
    </source>
</evidence>
<feature type="transmembrane region" description="Helical" evidence="7">
    <location>
        <begin position="109"/>
        <end position="131"/>
    </location>
</feature>
<evidence type="ECO:0000256" key="7">
    <source>
        <dbReference type="RuleBase" id="RU363032"/>
    </source>
</evidence>
<proteinExistence type="inferred from homology"/>
<dbReference type="PROSITE" id="PS50928">
    <property type="entry name" value="ABC_TM1"/>
    <property type="match status" value="1"/>
</dbReference>
<evidence type="ECO:0000256" key="5">
    <source>
        <dbReference type="ARBA" id="ARBA00022989"/>
    </source>
</evidence>
<evidence type="ECO:0000256" key="3">
    <source>
        <dbReference type="ARBA" id="ARBA00022475"/>
    </source>
</evidence>
<feature type="transmembrane region" description="Helical" evidence="7">
    <location>
        <begin position="12"/>
        <end position="34"/>
    </location>
</feature>
<reference evidence="9 10" key="1">
    <citation type="submission" date="2024-06" db="EMBL/GenBank/DDBJ databases">
        <title>Genomic Encyclopedia of Type Strains, Phase IV (KMG-IV): sequencing the most valuable type-strain genomes for metagenomic binning, comparative biology and taxonomic classification.</title>
        <authorList>
            <person name="Goeker M."/>
        </authorList>
    </citation>
    <scope>NUCLEOTIDE SEQUENCE [LARGE SCALE GENOMIC DNA]</scope>
    <source>
        <strain evidence="9 10">DSM 100022</strain>
    </source>
</reference>
<comment type="subcellular location">
    <subcellularLocation>
        <location evidence="1 7">Cell membrane</location>
        <topology evidence="1 7">Multi-pass membrane protein</topology>
    </subcellularLocation>
</comment>
<evidence type="ECO:0000256" key="6">
    <source>
        <dbReference type="ARBA" id="ARBA00023136"/>
    </source>
</evidence>